<dbReference type="AlphaFoldDB" id="A0A6L6QGS8"/>
<evidence type="ECO:0000313" key="1">
    <source>
        <dbReference type="EMBL" id="MTW11415.1"/>
    </source>
</evidence>
<accession>A0A6L6QGS8</accession>
<protein>
    <submittedName>
        <fullName evidence="1">Uncharacterized protein</fullName>
    </submittedName>
</protein>
<keyword evidence="2" id="KW-1185">Reference proteome</keyword>
<proteinExistence type="predicted"/>
<dbReference type="EMBL" id="WNKX01000008">
    <property type="protein sequence ID" value="MTW11415.1"/>
    <property type="molecule type" value="Genomic_DNA"/>
</dbReference>
<reference evidence="1 2" key="1">
    <citation type="submission" date="2019-11" db="EMBL/GenBank/DDBJ databases">
        <title>Type strains purchased from KCTC, JCM and DSMZ.</title>
        <authorList>
            <person name="Lu H."/>
        </authorList>
    </citation>
    <scope>NUCLEOTIDE SEQUENCE [LARGE SCALE GENOMIC DNA]</scope>
    <source>
        <strain evidence="1 2">JCM 31587</strain>
    </source>
</reference>
<name>A0A6L6QGS8_9BURK</name>
<dbReference type="OrthoDB" id="8926276at2"/>
<dbReference type="RefSeq" id="WP_155454374.1">
    <property type="nucleotide sequence ID" value="NZ_WNKX01000008.1"/>
</dbReference>
<organism evidence="1 2">
    <name type="scientific">Massilia eburnea</name>
    <dbReference type="NCBI Taxonomy" id="1776165"/>
    <lineage>
        <taxon>Bacteria</taxon>
        <taxon>Pseudomonadati</taxon>
        <taxon>Pseudomonadota</taxon>
        <taxon>Betaproteobacteria</taxon>
        <taxon>Burkholderiales</taxon>
        <taxon>Oxalobacteraceae</taxon>
        <taxon>Telluria group</taxon>
        <taxon>Massilia</taxon>
    </lineage>
</organism>
<dbReference type="Proteomes" id="UP000472320">
    <property type="component" value="Unassembled WGS sequence"/>
</dbReference>
<gene>
    <name evidence="1" type="ORF">GM658_12490</name>
</gene>
<sequence length="179" mass="19749">MGAVLLVDGVTFVEQSGLRLVGPVQSQKYASSHLVPKAKQEFQARLANWRKVVKRSVGAGGASQYCAGWAKLYVHLRTSEAAPGDEQLAEKIRPLSPLVASDELDGWLVEAAWRTLGDANERQALKALYIYQWPVDQVRRFLRGVRGPHVPLVIAKAERNLQAVLEKLGSVEVIRNNIA</sequence>
<comment type="caution">
    <text evidence="1">The sequence shown here is derived from an EMBL/GenBank/DDBJ whole genome shotgun (WGS) entry which is preliminary data.</text>
</comment>
<evidence type="ECO:0000313" key="2">
    <source>
        <dbReference type="Proteomes" id="UP000472320"/>
    </source>
</evidence>